<evidence type="ECO:0000313" key="2">
    <source>
        <dbReference type="Proteomes" id="UP000789831"/>
    </source>
</evidence>
<dbReference type="SUPFAM" id="SSF56112">
    <property type="entry name" value="Protein kinase-like (PK-like)"/>
    <property type="match status" value="1"/>
</dbReference>
<dbReference type="AlphaFoldDB" id="A0A9N9H3Q4"/>
<reference evidence="1" key="1">
    <citation type="submission" date="2021-06" db="EMBL/GenBank/DDBJ databases">
        <authorList>
            <person name="Kallberg Y."/>
            <person name="Tangrot J."/>
            <person name="Rosling A."/>
        </authorList>
    </citation>
    <scope>NUCLEOTIDE SEQUENCE</scope>
    <source>
        <strain evidence="1">MT106</strain>
    </source>
</reference>
<name>A0A9N9H3Q4_9GLOM</name>
<dbReference type="EMBL" id="CAJVPL010004760">
    <property type="protein sequence ID" value="CAG8650924.1"/>
    <property type="molecule type" value="Genomic_DNA"/>
</dbReference>
<protein>
    <submittedName>
        <fullName evidence="1">12053_t:CDS:1</fullName>
    </submittedName>
</protein>
<dbReference type="Proteomes" id="UP000789831">
    <property type="component" value="Unassembled WGS sequence"/>
</dbReference>
<keyword evidence="2" id="KW-1185">Reference proteome</keyword>
<gene>
    <name evidence="1" type="ORF">AGERDE_LOCUS11397</name>
</gene>
<organism evidence="1 2">
    <name type="scientific">Ambispora gerdemannii</name>
    <dbReference type="NCBI Taxonomy" id="144530"/>
    <lineage>
        <taxon>Eukaryota</taxon>
        <taxon>Fungi</taxon>
        <taxon>Fungi incertae sedis</taxon>
        <taxon>Mucoromycota</taxon>
        <taxon>Glomeromycotina</taxon>
        <taxon>Glomeromycetes</taxon>
        <taxon>Archaeosporales</taxon>
        <taxon>Ambisporaceae</taxon>
        <taxon>Ambispora</taxon>
    </lineage>
</organism>
<accession>A0A9N9H3Q4</accession>
<feature type="non-terminal residue" evidence="1">
    <location>
        <position position="1"/>
    </location>
</feature>
<dbReference type="InterPro" id="IPR011009">
    <property type="entry name" value="Kinase-like_dom_sf"/>
</dbReference>
<dbReference type="OrthoDB" id="2442978at2759"/>
<evidence type="ECO:0000313" key="1">
    <source>
        <dbReference type="EMBL" id="CAG8650924.1"/>
    </source>
</evidence>
<proteinExistence type="predicted"/>
<sequence length="424" mass="49939">MINLVNSNLSKIEFKTAIAMAKLKKRHFTMLWNLERSFFAKNRINQATAILLEIGNAQIDKLISERQRIYEDTLEWFEWIPHNNLKEIKYIGKDKLDNEIMKAIWVPGKVIATFREEINREPNTLVELTTCVNYENIIQKLEEKWSHKFGITQVPFTKNFLVVHSRGYCEINHTEWNPNLRICVNCDIPSWTSGDAQIDKFILERQRISKDASQWFEWIPYNDLSEIEFVSHKEFFKLSLAIWENGRVIYCDKMTGDFERKKGIHVQLNIYSNIEELIKKDSDKNCPQTYGISKDTFTQGFILVQQLEHCYKCRQMLNIEYLMCPQCDLPSWSSGNTKVDQIILNNQQILSSEWWLEWIPYNQFIEIEPIGEGGFAKVYKAKWEIGYVLTINWSAKTFERNSKTIVALKEILNSSDADMNLINE</sequence>
<comment type="caution">
    <text evidence="1">The sequence shown here is derived from an EMBL/GenBank/DDBJ whole genome shotgun (WGS) entry which is preliminary data.</text>
</comment>
<dbReference type="Gene3D" id="3.30.200.20">
    <property type="entry name" value="Phosphorylase Kinase, domain 1"/>
    <property type="match status" value="1"/>
</dbReference>